<dbReference type="GO" id="GO:0006120">
    <property type="term" value="P:mitochondrial electron transport, NADH to ubiquinone"/>
    <property type="evidence" value="ECO:0007669"/>
    <property type="project" value="TreeGrafter"/>
</dbReference>
<reference evidence="2" key="1">
    <citation type="journal article" date="2020" name="Cell">
        <title>Large-Scale Comparative Analyses of Tick Genomes Elucidate Their Genetic Diversity and Vector Capacities.</title>
        <authorList>
            <consortium name="Tick Genome and Microbiome Consortium (TIGMIC)"/>
            <person name="Jia N."/>
            <person name="Wang J."/>
            <person name="Shi W."/>
            <person name="Du L."/>
            <person name="Sun Y."/>
            <person name="Zhan W."/>
            <person name="Jiang J.F."/>
            <person name="Wang Q."/>
            <person name="Zhang B."/>
            <person name="Ji P."/>
            <person name="Bell-Sakyi L."/>
            <person name="Cui X.M."/>
            <person name="Yuan T.T."/>
            <person name="Jiang B.G."/>
            <person name="Yang W.F."/>
            <person name="Lam T.T."/>
            <person name="Chang Q.C."/>
            <person name="Ding S.J."/>
            <person name="Wang X.J."/>
            <person name="Zhu J.G."/>
            <person name="Ruan X.D."/>
            <person name="Zhao L."/>
            <person name="Wei J.T."/>
            <person name="Ye R.Z."/>
            <person name="Que T.C."/>
            <person name="Du C.H."/>
            <person name="Zhou Y.H."/>
            <person name="Cheng J.X."/>
            <person name="Dai P.F."/>
            <person name="Guo W.B."/>
            <person name="Han X.H."/>
            <person name="Huang E.J."/>
            <person name="Li L.F."/>
            <person name="Wei W."/>
            <person name="Gao Y.C."/>
            <person name="Liu J.Z."/>
            <person name="Shao H.Z."/>
            <person name="Wang X."/>
            <person name="Wang C.C."/>
            <person name="Yang T.C."/>
            <person name="Huo Q.B."/>
            <person name="Li W."/>
            <person name="Chen H.Y."/>
            <person name="Chen S.E."/>
            <person name="Zhou L.G."/>
            <person name="Ni X.B."/>
            <person name="Tian J.H."/>
            <person name="Sheng Y."/>
            <person name="Liu T."/>
            <person name="Pan Y.S."/>
            <person name="Xia L.Y."/>
            <person name="Li J."/>
            <person name="Zhao F."/>
            <person name="Cao W.C."/>
        </authorList>
    </citation>
    <scope>NUCLEOTIDE SEQUENCE</scope>
    <source>
        <strain evidence="2">Rsan-2018</strain>
    </source>
</reference>
<evidence type="ECO:0000259" key="1">
    <source>
        <dbReference type="Pfam" id="PF01712"/>
    </source>
</evidence>
<evidence type="ECO:0000313" key="2">
    <source>
        <dbReference type="EMBL" id="KAH7962960.1"/>
    </source>
</evidence>
<dbReference type="Gene3D" id="3.40.50.300">
    <property type="entry name" value="P-loop containing nucleotide triphosphate hydrolases"/>
    <property type="match status" value="1"/>
</dbReference>
<dbReference type="EMBL" id="JABSTV010001249">
    <property type="protein sequence ID" value="KAH7962960.1"/>
    <property type="molecule type" value="Genomic_DNA"/>
</dbReference>
<name>A0A9D4Q1U6_RHISA</name>
<sequence>MKTEAPNKSFKPPTNTAQTQAYDVLAHLQKCPGLGGSRPLSWATCKRPQARKKAGPLSGPTESRVMDVVRGSHDEVATEHRFAYYVVETKAARLAVIVVDAMAFSLLRISRCIAVVPGLPTSCNVAVARSTVHMQQVAGMKTRAFRERVPKPKPFPYETKEYKSWRSLFDETLSRFDENTRLIVVEGNIGSGKMFDMKQFYQDPHNIVVAKMQMLIYTLRFEQYVDALVHIMNTGQGVVLERSCYSDVVFASAMHKFGYISPKVREMKKIRFHNRCHNHLRALKLQRKGYKRDAAEEVNSKVLTKAYLDEIESGYKKDYLRSIRKETELLMYDWSHFGDAEMVLDDIEHIDFEGYLDDPYGPMMADWKKKPDLWEWYRYRMTAEKDEVMGSIAMDLFEAPELATSGEDQQVTEDIMEKGKAGCLASFSFM</sequence>
<dbReference type="Proteomes" id="UP000821837">
    <property type="component" value="Chromosome 3"/>
</dbReference>
<dbReference type="InterPro" id="IPR050566">
    <property type="entry name" value="Deoxyribonucleoside_kinase"/>
</dbReference>
<dbReference type="SUPFAM" id="SSF52540">
    <property type="entry name" value="P-loop containing nucleoside triphosphate hydrolases"/>
    <property type="match status" value="1"/>
</dbReference>
<dbReference type="GO" id="GO:0005739">
    <property type="term" value="C:mitochondrion"/>
    <property type="evidence" value="ECO:0007669"/>
    <property type="project" value="GOC"/>
</dbReference>
<dbReference type="VEuPathDB" id="VectorBase:RSAN_029006"/>
<keyword evidence="3" id="KW-1185">Reference proteome</keyword>
<accession>A0A9D4Q1U6</accession>
<dbReference type="PANTHER" id="PTHR10513">
    <property type="entry name" value="DEOXYNUCLEOSIDE KINASE"/>
    <property type="match status" value="1"/>
</dbReference>
<dbReference type="PANTHER" id="PTHR10513:SF15">
    <property type="entry name" value="NADH DEHYDROGENASE [UBIQUINONE] 1 ALPHA SUBCOMPLEX SUBUNIT 10, MITOCHONDRIAL"/>
    <property type="match status" value="1"/>
</dbReference>
<dbReference type="InterPro" id="IPR027417">
    <property type="entry name" value="P-loop_NTPase"/>
</dbReference>
<proteinExistence type="predicted"/>
<gene>
    <name evidence="2" type="ORF">HPB52_018931</name>
</gene>
<evidence type="ECO:0000313" key="3">
    <source>
        <dbReference type="Proteomes" id="UP000821837"/>
    </source>
</evidence>
<protein>
    <recommendedName>
        <fullName evidence="1">Deoxynucleoside kinase domain-containing protein</fullName>
    </recommendedName>
</protein>
<dbReference type="AlphaFoldDB" id="A0A9D4Q1U6"/>
<reference evidence="2" key="2">
    <citation type="submission" date="2021-09" db="EMBL/GenBank/DDBJ databases">
        <authorList>
            <person name="Jia N."/>
            <person name="Wang J."/>
            <person name="Shi W."/>
            <person name="Du L."/>
            <person name="Sun Y."/>
            <person name="Zhan W."/>
            <person name="Jiang J."/>
            <person name="Wang Q."/>
            <person name="Zhang B."/>
            <person name="Ji P."/>
            <person name="Sakyi L.B."/>
            <person name="Cui X."/>
            <person name="Yuan T."/>
            <person name="Jiang B."/>
            <person name="Yang W."/>
            <person name="Lam T.T.-Y."/>
            <person name="Chang Q."/>
            <person name="Ding S."/>
            <person name="Wang X."/>
            <person name="Zhu J."/>
            <person name="Ruan X."/>
            <person name="Zhao L."/>
            <person name="Wei J."/>
            <person name="Que T."/>
            <person name="Du C."/>
            <person name="Cheng J."/>
            <person name="Dai P."/>
            <person name="Han X."/>
            <person name="Huang E."/>
            <person name="Gao Y."/>
            <person name="Liu J."/>
            <person name="Shao H."/>
            <person name="Ye R."/>
            <person name="Li L."/>
            <person name="Wei W."/>
            <person name="Wang X."/>
            <person name="Wang C."/>
            <person name="Huo Q."/>
            <person name="Li W."/>
            <person name="Guo W."/>
            <person name="Chen H."/>
            <person name="Chen S."/>
            <person name="Zhou L."/>
            <person name="Zhou L."/>
            <person name="Ni X."/>
            <person name="Tian J."/>
            <person name="Zhou Y."/>
            <person name="Sheng Y."/>
            <person name="Liu T."/>
            <person name="Pan Y."/>
            <person name="Xia L."/>
            <person name="Li J."/>
            <person name="Zhao F."/>
            <person name="Cao W."/>
        </authorList>
    </citation>
    <scope>NUCLEOTIDE SEQUENCE</scope>
    <source>
        <strain evidence="2">Rsan-2018</strain>
        <tissue evidence="2">Larvae</tissue>
    </source>
</reference>
<feature type="domain" description="Deoxynucleoside kinase" evidence="1">
    <location>
        <begin position="197"/>
        <end position="333"/>
    </location>
</feature>
<comment type="caution">
    <text evidence="2">The sequence shown here is derived from an EMBL/GenBank/DDBJ whole genome shotgun (WGS) entry which is preliminary data.</text>
</comment>
<organism evidence="2 3">
    <name type="scientific">Rhipicephalus sanguineus</name>
    <name type="common">Brown dog tick</name>
    <name type="synonym">Ixodes sanguineus</name>
    <dbReference type="NCBI Taxonomy" id="34632"/>
    <lineage>
        <taxon>Eukaryota</taxon>
        <taxon>Metazoa</taxon>
        <taxon>Ecdysozoa</taxon>
        <taxon>Arthropoda</taxon>
        <taxon>Chelicerata</taxon>
        <taxon>Arachnida</taxon>
        <taxon>Acari</taxon>
        <taxon>Parasitiformes</taxon>
        <taxon>Ixodida</taxon>
        <taxon>Ixodoidea</taxon>
        <taxon>Ixodidae</taxon>
        <taxon>Rhipicephalinae</taxon>
        <taxon>Rhipicephalus</taxon>
        <taxon>Rhipicephalus</taxon>
    </lineage>
</organism>
<dbReference type="Pfam" id="PF01712">
    <property type="entry name" value="dNK"/>
    <property type="match status" value="1"/>
</dbReference>
<dbReference type="InterPro" id="IPR031314">
    <property type="entry name" value="DNK_dom"/>
</dbReference>